<dbReference type="SUPFAM" id="SSF53335">
    <property type="entry name" value="S-adenosyl-L-methionine-dependent methyltransferases"/>
    <property type="match status" value="1"/>
</dbReference>
<dbReference type="GO" id="GO:0052908">
    <property type="term" value="F:16S rRNA (adenine(1518)-N(6)/adenine(1519)-N(6))-dimethyltransferase activity"/>
    <property type="evidence" value="ECO:0007669"/>
    <property type="project" value="UniProtKB-EC"/>
</dbReference>
<keyword evidence="3 7" id="KW-0489">Methyltransferase</keyword>
<reference evidence="10 11" key="1">
    <citation type="journal article" date="2018" name="Microbiome">
        <title>Fine metagenomic profile of the Mediterranean stratified and mixed water columns revealed by assembly and recruitment.</title>
        <authorList>
            <person name="Haro-Moreno J.M."/>
            <person name="Lopez-Perez M."/>
            <person name="De La Torre J.R."/>
            <person name="Picazo A."/>
            <person name="Camacho A."/>
            <person name="Rodriguez-Valera F."/>
        </authorList>
    </citation>
    <scope>NUCLEOTIDE SEQUENCE [LARGE SCALE GENOMIC DNA]</scope>
    <source>
        <strain evidence="10">MED-G82</strain>
    </source>
</reference>
<evidence type="ECO:0000256" key="2">
    <source>
        <dbReference type="ARBA" id="ARBA00022552"/>
    </source>
</evidence>
<dbReference type="Gene3D" id="1.10.8.100">
    <property type="entry name" value="Ribosomal RNA adenine dimethylase-like, domain 2"/>
    <property type="match status" value="1"/>
</dbReference>
<keyword evidence="2 7" id="KW-0698">rRNA processing</keyword>
<evidence type="ECO:0000256" key="3">
    <source>
        <dbReference type="ARBA" id="ARBA00022603"/>
    </source>
</evidence>
<dbReference type="SMART" id="SM00650">
    <property type="entry name" value="rADc"/>
    <property type="match status" value="1"/>
</dbReference>
<accession>A0A368C0R7</accession>
<evidence type="ECO:0000256" key="6">
    <source>
        <dbReference type="ARBA" id="ARBA00022884"/>
    </source>
</evidence>
<feature type="binding site" evidence="7 8">
    <location>
        <position position="40"/>
    </location>
    <ligand>
        <name>S-adenosyl-L-methionine</name>
        <dbReference type="ChEBI" id="CHEBI:59789"/>
    </ligand>
</feature>
<dbReference type="InterPro" id="IPR011530">
    <property type="entry name" value="rRNA_adenine_dimethylase"/>
</dbReference>
<comment type="function">
    <text evidence="7">Specifically dimethylates two adjacent adenosines (A1518 and A1519) in the loop of a conserved hairpin near the 3'-end of 16S rRNA in the 30S particle. May play a critical role in biogenesis of 30S subunits.</text>
</comment>
<comment type="caution">
    <text evidence="10">The sequence shown here is derived from an EMBL/GenBank/DDBJ whole genome shotgun (WGS) entry which is preliminary data.</text>
</comment>
<protein>
    <recommendedName>
        <fullName evidence="7">Ribosomal RNA small subunit methyltransferase A</fullName>
        <ecNumber evidence="7">2.1.1.182</ecNumber>
    </recommendedName>
    <alternativeName>
        <fullName evidence="7">16S rRNA (adenine(1518)-N(6)/adenine(1519)-N(6))-dimethyltransferase</fullName>
    </alternativeName>
    <alternativeName>
        <fullName evidence="7">16S rRNA dimethyladenosine transferase</fullName>
    </alternativeName>
    <alternativeName>
        <fullName evidence="7">16S rRNA dimethylase</fullName>
    </alternativeName>
    <alternativeName>
        <fullName evidence="7">S-adenosylmethionine-6-N', N'-adenosyl(rRNA) dimethyltransferase</fullName>
    </alternativeName>
</protein>
<comment type="subcellular location">
    <subcellularLocation>
        <location evidence="7">Cytoplasm</location>
    </subcellularLocation>
</comment>
<feature type="binding site" evidence="7 8">
    <location>
        <position position="61"/>
    </location>
    <ligand>
        <name>S-adenosyl-L-methionine</name>
        <dbReference type="ChEBI" id="CHEBI:59789"/>
    </ligand>
</feature>
<dbReference type="PANTHER" id="PTHR11727">
    <property type="entry name" value="DIMETHYLADENOSINE TRANSFERASE"/>
    <property type="match status" value="1"/>
</dbReference>
<dbReference type="EC" id="2.1.1.182" evidence="7"/>
<comment type="similarity">
    <text evidence="7">Belongs to the class I-like SAM-binding methyltransferase superfamily. rRNA adenine N(6)-methyltransferase family. RsmA subfamily.</text>
</comment>
<feature type="binding site" evidence="7 8">
    <location>
        <position position="13"/>
    </location>
    <ligand>
        <name>S-adenosyl-L-methionine</name>
        <dbReference type="ChEBI" id="CHEBI:59789"/>
    </ligand>
</feature>
<comment type="catalytic activity">
    <reaction evidence="7">
        <text>adenosine(1518)/adenosine(1519) in 16S rRNA + 4 S-adenosyl-L-methionine = N(6)-dimethyladenosine(1518)/N(6)-dimethyladenosine(1519) in 16S rRNA + 4 S-adenosyl-L-homocysteine + 4 H(+)</text>
        <dbReference type="Rhea" id="RHEA:19609"/>
        <dbReference type="Rhea" id="RHEA-COMP:10232"/>
        <dbReference type="Rhea" id="RHEA-COMP:10233"/>
        <dbReference type="ChEBI" id="CHEBI:15378"/>
        <dbReference type="ChEBI" id="CHEBI:57856"/>
        <dbReference type="ChEBI" id="CHEBI:59789"/>
        <dbReference type="ChEBI" id="CHEBI:74411"/>
        <dbReference type="ChEBI" id="CHEBI:74493"/>
        <dbReference type="EC" id="2.1.1.182"/>
    </reaction>
</comment>
<name>A0A368C0R7_9GAMM</name>
<evidence type="ECO:0000256" key="8">
    <source>
        <dbReference type="PROSITE-ProRule" id="PRU01026"/>
    </source>
</evidence>
<dbReference type="InterPro" id="IPR001737">
    <property type="entry name" value="KsgA/Erm"/>
</dbReference>
<dbReference type="Pfam" id="PF00398">
    <property type="entry name" value="RrnaAD"/>
    <property type="match status" value="1"/>
</dbReference>
<dbReference type="NCBIfam" id="TIGR00755">
    <property type="entry name" value="ksgA"/>
    <property type="match status" value="1"/>
</dbReference>
<evidence type="ECO:0000256" key="7">
    <source>
        <dbReference type="HAMAP-Rule" id="MF_00607"/>
    </source>
</evidence>
<sequence length="253" mass="29154">MIDRKKRKKFGQNYLIDPVTIHKIIKSIGVDNQLPYLEIGPGHGAITDGFIELANDYSAVEIDHENIEFLLKKYGDQQINLISQDILSFNFEGLPENVKIIGNLPYNIASQIIIKILASKVNPKDLHFMVQKEFADRLCAKPGDKSWSKISIKSQVIFFNESLFEIDPSAFDIKPKVTSSFIRMTPLKNPIVKKADFHSFSKFIDVCFQSKRKSLKNNLKDLLIDADFSLEHFKKRPEEITLDQYKELFKMIK</sequence>
<dbReference type="Proteomes" id="UP000253307">
    <property type="component" value="Unassembled WGS sequence"/>
</dbReference>
<feature type="binding site" evidence="7 8">
    <location>
        <position position="15"/>
    </location>
    <ligand>
        <name>S-adenosyl-L-methionine</name>
        <dbReference type="ChEBI" id="CHEBI:59789"/>
    </ligand>
</feature>
<dbReference type="InterPro" id="IPR023165">
    <property type="entry name" value="rRNA_Ade_diMease-like_C"/>
</dbReference>
<dbReference type="InterPro" id="IPR029063">
    <property type="entry name" value="SAM-dependent_MTases_sf"/>
</dbReference>
<evidence type="ECO:0000313" key="11">
    <source>
        <dbReference type="Proteomes" id="UP000253307"/>
    </source>
</evidence>
<gene>
    <name evidence="7 10" type="primary">rsmA</name>
    <name evidence="7" type="synonym">ksgA</name>
    <name evidence="10" type="ORF">DBW96_00635</name>
</gene>
<evidence type="ECO:0000313" key="10">
    <source>
        <dbReference type="EMBL" id="RCL42536.1"/>
    </source>
</evidence>
<dbReference type="EMBL" id="QOPE01000003">
    <property type="protein sequence ID" value="RCL42536.1"/>
    <property type="molecule type" value="Genomic_DNA"/>
</dbReference>
<dbReference type="PANTHER" id="PTHR11727:SF7">
    <property type="entry name" value="DIMETHYLADENOSINE TRANSFERASE-RELATED"/>
    <property type="match status" value="1"/>
</dbReference>
<dbReference type="HAMAP" id="MF_00607">
    <property type="entry name" value="16SrRNA_methyltr_A"/>
    <property type="match status" value="1"/>
</dbReference>
<dbReference type="InterPro" id="IPR020598">
    <property type="entry name" value="rRNA_Ade_methylase_Trfase_N"/>
</dbReference>
<dbReference type="Gene3D" id="3.40.50.150">
    <property type="entry name" value="Vaccinia Virus protein VP39"/>
    <property type="match status" value="1"/>
</dbReference>
<keyword evidence="1 7" id="KW-0963">Cytoplasm</keyword>
<keyword evidence="6 7" id="KW-0694">RNA-binding</keyword>
<evidence type="ECO:0000259" key="9">
    <source>
        <dbReference type="SMART" id="SM00650"/>
    </source>
</evidence>
<feature type="binding site" evidence="7 8">
    <location>
        <position position="103"/>
    </location>
    <ligand>
        <name>S-adenosyl-L-methionine</name>
        <dbReference type="ChEBI" id="CHEBI:59789"/>
    </ligand>
</feature>
<dbReference type="GO" id="GO:0005829">
    <property type="term" value="C:cytosol"/>
    <property type="evidence" value="ECO:0007669"/>
    <property type="project" value="TreeGrafter"/>
</dbReference>
<evidence type="ECO:0000256" key="1">
    <source>
        <dbReference type="ARBA" id="ARBA00022490"/>
    </source>
</evidence>
<organism evidence="10 11">
    <name type="scientific">SAR86 cluster bacterium</name>
    <dbReference type="NCBI Taxonomy" id="2030880"/>
    <lineage>
        <taxon>Bacteria</taxon>
        <taxon>Pseudomonadati</taxon>
        <taxon>Pseudomonadota</taxon>
        <taxon>Gammaproteobacteria</taxon>
        <taxon>SAR86 cluster</taxon>
    </lineage>
</organism>
<dbReference type="AlphaFoldDB" id="A0A368C0R7"/>
<dbReference type="PROSITE" id="PS51689">
    <property type="entry name" value="SAM_RNA_A_N6_MT"/>
    <property type="match status" value="1"/>
</dbReference>
<feature type="binding site" evidence="7 8">
    <location>
        <position position="85"/>
    </location>
    <ligand>
        <name>S-adenosyl-L-methionine</name>
        <dbReference type="ChEBI" id="CHEBI:59789"/>
    </ligand>
</feature>
<keyword evidence="4 7" id="KW-0808">Transferase</keyword>
<evidence type="ECO:0000256" key="5">
    <source>
        <dbReference type="ARBA" id="ARBA00022691"/>
    </source>
</evidence>
<keyword evidence="5 7" id="KW-0949">S-adenosyl-L-methionine</keyword>
<dbReference type="GO" id="GO:0003723">
    <property type="term" value="F:RNA binding"/>
    <property type="evidence" value="ECO:0007669"/>
    <property type="project" value="UniProtKB-UniRule"/>
</dbReference>
<evidence type="ECO:0000256" key="4">
    <source>
        <dbReference type="ARBA" id="ARBA00022679"/>
    </source>
</evidence>
<proteinExistence type="inferred from homology"/>
<feature type="domain" description="Ribosomal RNA adenine methylase transferase N-terminal" evidence="9">
    <location>
        <begin position="20"/>
        <end position="188"/>
    </location>
</feature>